<feature type="region of interest" description="Disordered" evidence="2">
    <location>
        <begin position="280"/>
        <end position="332"/>
    </location>
</feature>
<dbReference type="Proteomes" id="UP000324595">
    <property type="component" value="Unassembled WGS sequence"/>
</dbReference>
<feature type="compositionally biased region" description="Polar residues" evidence="2">
    <location>
        <begin position="305"/>
        <end position="317"/>
    </location>
</feature>
<reference evidence="3 4" key="1">
    <citation type="submission" date="2019-07" db="EMBL/GenBank/DDBJ databases">
        <title>Genomic Encyclopedia of Archaeal and Bacterial Type Strains, Phase II (KMG-II): from individual species to whole genera.</title>
        <authorList>
            <person name="Goeker M."/>
        </authorList>
    </citation>
    <scope>NUCLEOTIDE SEQUENCE [LARGE SCALE GENOMIC DNA]</scope>
    <source>
        <strain evidence="3 4">DSM 21935</strain>
    </source>
</reference>
<organism evidence="3 4">
    <name type="scientific">Fodinibius salinus</name>
    <dbReference type="NCBI Taxonomy" id="860790"/>
    <lineage>
        <taxon>Bacteria</taxon>
        <taxon>Pseudomonadati</taxon>
        <taxon>Balneolota</taxon>
        <taxon>Balneolia</taxon>
        <taxon>Balneolales</taxon>
        <taxon>Balneolaceae</taxon>
        <taxon>Fodinibius</taxon>
    </lineage>
</organism>
<dbReference type="OrthoDB" id="1522686at2"/>
<protein>
    <submittedName>
        <fullName evidence="3">Family with sequence similarity 184, A and B</fullName>
    </submittedName>
</protein>
<name>A0A5D3YIB7_9BACT</name>
<evidence type="ECO:0000313" key="4">
    <source>
        <dbReference type="Proteomes" id="UP000324595"/>
    </source>
</evidence>
<sequence>MPEHLSNTLEAQPRDYATTLQELRDGIPIFGRITGRTDDHIDVEKDIPFNIRSPFKVAKAMCRLEPGIYTLHTGDDHDIEINFRIDDPSKQAEAATDFVGQPTGSSQSNDEGYYSNRILRLEGELHDADRKIRQQVDEIMTLKRELAEDKTTTLLTHQKELADLKESHRNEIDRLKEIQRSNLKALEKELGELEKVKFRMEMEQRAGGRDAGSRMLDMLEENAPLFFSVISGLFAQRAGSQAQLTPEQTEAFKAAVAKKIQPQNNSDLPQQDALLNNEAEQPKGAGEETPRHLPADEGDLPESLLNKTDGLTLNGSFISPDAGGHPESTMTI</sequence>
<keyword evidence="4" id="KW-1185">Reference proteome</keyword>
<comment type="caution">
    <text evidence="3">The sequence shown here is derived from an EMBL/GenBank/DDBJ whole genome shotgun (WGS) entry which is preliminary data.</text>
</comment>
<evidence type="ECO:0000256" key="2">
    <source>
        <dbReference type="SAM" id="MobiDB-lite"/>
    </source>
</evidence>
<dbReference type="AlphaFoldDB" id="A0A5D3YIB7"/>
<evidence type="ECO:0000313" key="3">
    <source>
        <dbReference type="EMBL" id="TYP93533.1"/>
    </source>
</evidence>
<feature type="compositionally biased region" description="Basic and acidic residues" evidence="2">
    <location>
        <begin position="285"/>
        <end position="295"/>
    </location>
</feature>
<feature type="coiled-coil region" evidence="1">
    <location>
        <begin position="118"/>
        <end position="203"/>
    </location>
</feature>
<accession>A0A5D3YIB7</accession>
<gene>
    <name evidence="3" type="ORF">LX73_1239</name>
</gene>
<dbReference type="RefSeq" id="WP_148898597.1">
    <property type="nucleotide sequence ID" value="NZ_VNHY01000002.1"/>
</dbReference>
<evidence type="ECO:0000256" key="1">
    <source>
        <dbReference type="SAM" id="Coils"/>
    </source>
</evidence>
<proteinExistence type="predicted"/>
<dbReference type="EMBL" id="VNHY01000002">
    <property type="protein sequence ID" value="TYP93533.1"/>
    <property type="molecule type" value="Genomic_DNA"/>
</dbReference>
<keyword evidence="1" id="KW-0175">Coiled coil</keyword>